<dbReference type="GO" id="GO:0005829">
    <property type="term" value="C:cytosol"/>
    <property type="evidence" value="ECO:0007669"/>
    <property type="project" value="TreeGrafter"/>
</dbReference>
<reference evidence="10 11" key="1">
    <citation type="submission" date="2016-10" db="EMBL/GenBank/DDBJ databases">
        <authorList>
            <person name="Varghese N."/>
            <person name="Submissions S."/>
        </authorList>
    </citation>
    <scope>NUCLEOTIDE SEQUENCE [LARGE SCALE GENOMIC DNA]</scope>
    <source>
        <strain evidence="10 11">DSM 18839</strain>
    </source>
</reference>
<evidence type="ECO:0000256" key="7">
    <source>
        <dbReference type="ARBA" id="ARBA00025067"/>
    </source>
</evidence>
<dbReference type="UniPathway" id="UPA00077">
    <property type="reaction ID" value="UER00158"/>
</dbReference>
<evidence type="ECO:0000313" key="11">
    <source>
        <dbReference type="Proteomes" id="UP000198615"/>
    </source>
</evidence>
<accession>A0A8G2BHH7</accession>
<dbReference type="Proteomes" id="UP000198615">
    <property type="component" value="Unassembled WGS sequence"/>
</dbReference>
<evidence type="ECO:0000313" key="10">
    <source>
        <dbReference type="EMBL" id="SDF44093.1"/>
    </source>
</evidence>
<dbReference type="PRINTS" id="PR00070">
    <property type="entry name" value="DHFR"/>
</dbReference>
<dbReference type="PIRSF" id="PIRSF000194">
    <property type="entry name" value="DHFR"/>
    <property type="match status" value="1"/>
</dbReference>
<evidence type="ECO:0000256" key="3">
    <source>
        <dbReference type="ARBA" id="ARBA00012856"/>
    </source>
</evidence>
<dbReference type="CDD" id="cd00209">
    <property type="entry name" value="DHFR"/>
    <property type="match status" value="1"/>
</dbReference>
<dbReference type="FunFam" id="3.40.430.10:FF:000001">
    <property type="entry name" value="Dihydrofolate reductase"/>
    <property type="match status" value="1"/>
</dbReference>
<keyword evidence="6 8" id="KW-0560">Oxidoreductase</keyword>
<comment type="similarity">
    <text evidence="2 8">Belongs to the dihydrofolate reductase family.</text>
</comment>
<keyword evidence="11" id="KW-1185">Reference proteome</keyword>
<dbReference type="Gene3D" id="3.40.430.10">
    <property type="entry name" value="Dihydrofolate Reductase, subunit A"/>
    <property type="match status" value="1"/>
</dbReference>
<dbReference type="GO" id="GO:0070401">
    <property type="term" value="F:NADP+ binding"/>
    <property type="evidence" value="ECO:0007669"/>
    <property type="project" value="UniProtKB-ARBA"/>
</dbReference>
<dbReference type="Pfam" id="PF00186">
    <property type="entry name" value="DHFR_1"/>
    <property type="match status" value="1"/>
</dbReference>
<evidence type="ECO:0000256" key="6">
    <source>
        <dbReference type="ARBA" id="ARBA00023002"/>
    </source>
</evidence>
<comment type="caution">
    <text evidence="10">The sequence shown here is derived from an EMBL/GenBank/DDBJ whole genome shotgun (WGS) entry which is preliminary data.</text>
</comment>
<dbReference type="SUPFAM" id="SSF53597">
    <property type="entry name" value="Dihydrofolate reductase-like"/>
    <property type="match status" value="1"/>
</dbReference>
<gene>
    <name evidence="10" type="ORF">SAMN05660686_01361</name>
</gene>
<organism evidence="10 11">
    <name type="scientific">Thalassobaculum litoreum DSM 18839</name>
    <dbReference type="NCBI Taxonomy" id="1123362"/>
    <lineage>
        <taxon>Bacteria</taxon>
        <taxon>Pseudomonadati</taxon>
        <taxon>Pseudomonadota</taxon>
        <taxon>Alphaproteobacteria</taxon>
        <taxon>Rhodospirillales</taxon>
        <taxon>Thalassobaculaceae</taxon>
        <taxon>Thalassobaculum</taxon>
    </lineage>
</organism>
<evidence type="ECO:0000256" key="5">
    <source>
        <dbReference type="ARBA" id="ARBA00022857"/>
    </source>
</evidence>
<protein>
    <recommendedName>
        <fullName evidence="3 8">Dihydrofolate reductase</fullName>
        <ecNumber evidence="3 8">1.5.1.3</ecNumber>
    </recommendedName>
</protein>
<sequence>MADLTLVAALADNRVIGRSGHGLPWSLPADLAHFKRRTMGHSMVMGRRTWDAIGRPLPGRRSIVITRDTAWAAEGAERVGAMEAAIAACAGEDEICVIGGGEIFSLALPSADRLALTFVHMQAEGDVLFPEIDWSHWRETWREPHPAEEGRPAFTFADYERA</sequence>
<dbReference type="GO" id="GO:0046655">
    <property type="term" value="P:folic acid metabolic process"/>
    <property type="evidence" value="ECO:0007669"/>
    <property type="project" value="TreeGrafter"/>
</dbReference>
<comment type="catalytic activity">
    <reaction evidence="8">
        <text>(6S)-5,6,7,8-tetrahydrofolate + NADP(+) = 7,8-dihydrofolate + NADPH + H(+)</text>
        <dbReference type="Rhea" id="RHEA:15009"/>
        <dbReference type="ChEBI" id="CHEBI:15378"/>
        <dbReference type="ChEBI" id="CHEBI:57451"/>
        <dbReference type="ChEBI" id="CHEBI:57453"/>
        <dbReference type="ChEBI" id="CHEBI:57783"/>
        <dbReference type="ChEBI" id="CHEBI:58349"/>
        <dbReference type="EC" id="1.5.1.3"/>
    </reaction>
</comment>
<evidence type="ECO:0000256" key="4">
    <source>
        <dbReference type="ARBA" id="ARBA00022563"/>
    </source>
</evidence>
<dbReference type="EC" id="1.5.1.3" evidence="3 8"/>
<dbReference type="OrthoDB" id="9804315at2"/>
<evidence type="ECO:0000256" key="1">
    <source>
        <dbReference type="ARBA" id="ARBA00004903"/>
    </source>
</evidence>
<dbReference type="GO" id="GO:0046452">
    <property type="term" value="P:dihydrofolate metabolic process"/>
    <property type="evidence" value="ECO:0007669"/>
    <property type="project" value="TreeGrafter"/>
</dbReference>
<proteinExistence type="inferred from homology"/>
<dbReference type="GO" id="GO:0004146">
    <property type="term" value="F:dihydrofolate reductase activity"/>
    <property type="evidence" value="ECO:0007669"/>
    <property type="project" value="UniProtKB-EC"/>
</dbReference>
<dbReference type="AlphaFoldDB" id="A0A8G2BHH7"/>
<dbReference type="PROSITE" id="PS51330">
    <property type="entry name" value="DHFR_2"/>
    <property type="match status" value="1"/>
</dbReference>
<name>A0A8G2BHH7_9PROT</name>
<keyword evidence="4 8" id="KW-0554">One-carbon metabolism</keyword>
<dbReference type="RefSeq" id="WP_093149113.1">
    <property type="nucleotide sequence ID" value="NZ_FNBW01000003.1"/>
</dbReference>
<dbReference type="InterPro" id="IPR012259">
    <property type="entry name" value="DHFR"/>
</dbReference>
<dbReference type="GO" id="GO:0046654">
    <property type="term" value="P:tetrahydrofolate biosynthetic process"/>
    <property type="evidence" value="ECO:0007669"/>
    <property type="project" value="UniProtKB-UniPathway"/>
</dbReference>
<evidence type="ECO:0000259" key="9">
    <source>
        <dbReference type="PROSITE" id="PS51330"/>
    </source>
</evidence>
<dbReference type="GO" id="GO:0006730">
    <property type="term" value="P:one-carbon metabolic process"/>
    <property type="evidence" value="ECO:0007669"/>
    <property type="project" value="UniProtKB-KW"/>
</dbReference>
<keyword evidence="5 8" id="KW-0521">NADP</keyword>
<comment type="pathway">
    <text evidence="1 8">Cofactor biosynthesis; tetrahydrofolate biosynthesis; 5,6,7,8-tetrahydrofolate from 7,8-dihydrofolate: step 1/1.</text>
</comment>
<evidence type="ECO:0000256" key="8">
    <source>
        <dbReference type="PIRNR" id="PIRNR000194"/>
    </source>
</evidence>
<evidence type="ECO:0000256" key="2">
    <source>
        <dbReference type="ARBA" id="ARBA00009539"/>
    </source>
</evidence>
<feature type="domain" description="DHFR" evidence="9">
    <location>
        <begin position="3"/>
        <end position="161"/>
    </location>
</feature>
<dbReference type="EMBL" id="FNBW01000003">
    <property type="protein sequence ID" value="SDF44093.1"/>
    <property type="molecule type" value="Genomic_DNA"/>
</dbReference>
<dbReference type="InterPro" id="IPR024072">
    <property type="entry name" value="DHFR-like_dom_sf"/>
</dbReference>
<comment type="function">
    <text evidence="7 8">Key enzyme in folate metabolism. Catalyzes an essential reaction for de novo glycine and purine synthesis, and for DNA precursor synthesis.</text>
</comment>
<dbReference type="PANTHER" id="PTHR48069:SF3">
    <property type="entry name" value="DIHYDROFOLATE REDUCTASE"/>
    <property type="match status" value="1"/>
</dbReference>
<dbReference type="InterPro" id="IPR001796">
    <property type="entry name" value="DHFR_dom"/>
</dbReference>
<dbReference type="PANTHER" id="PTHR48069">
    <property type="entry name" value="DIHYDROFOLATE REDUCTASE"/>
    <property type="match status" value="1"/>
</dbReference>